<evidence type="ECO:0000313" key="2">
    <source>
        <dbReference type="EMBL" id="EAS35354.3"/>
    </source>
</evidence>
<evidence type="ECO:0000313" key="3">
    <source>
        <dbReference type="Proteomes" id="UP000001261"/>
    </source>
</evidence>
<dbReference type="VEuPathDB" id="FungiDB:CIMG_00708"/>
<keyword evidence="3" id="KW-1185">Reference proteome</keyword>
<name>J3KHK1_COCIM</name>
<dbReference type="InParanoid" id="J3KHK1"/>
<feature type="region of interest" description="Disordered" evidence="1">
    <location>
        <begin position="27"/>
        <end position="56"/>
    </location>
</feature>
<accession>J3KHK1</accession>
<dbReference type="EMBL" id="GG704911">
    <property type="protein sequence ID" value="EAS35354.3"/>
    <property type="molecule type" value="Genomic_DNA"/>
</dbReference>
<evidence type="ECO:0000256" key="1">
    <source>
        <dbReference type="SAM" id="MobiDB-lite"/>
    </source>
</evidence>
<dbReference type="KEGG" id="cim:CIMG_00708"/>
<protein>
    <submittedName>
        <fullName evidence="2">Uncharacterized protein</fullName>
    </submittedName>
</protein>
<reference evidence="3" key="1">
    <citation type="journal article" date="2009" name="Genome Res.">
        <title>Comparative genomic analyses of the human fungal pathogens Coccidioides and their relatives.</title>
        <authorList>
            <person name="Sharpton T.J."/>
            <person name="Stajich J.E."/>
            <person name="Rounsley S.D."/>
            <person name="Gardner M.J."/>
            <person name="Wortman J.R."/>
            <person name="Jordar V.S."/>
            <person name="Maiti R."/>
            <person name="Kodira C.D."/>
            <person name="Neafsey D.E."/>
            <person name="Zeng Q."/>
            <person name="Hung C.-Y."/>
            <person name="McMahan C."/>
            <person name="Muszewska A."/>
            <person name="Grynberg M."/>
            <person name="Mandel M.A."/>
            <person name="Kellner E.M."/>
            <person name="Barker B.M."/>
            <person name="Galgiani J.N."/>
            <person name="Orbach M.J."/>
            <person name="Kirkland T.N."/>
            <person name="Cole G.T."/>
            <person name="Henn M.R."/>
            <person name="Birren B.W."/>
            <person name="Taylor J.W."/>
        </authorList>
    </citation>
    <scope>NUCLEOTIDE SEQUENCE [LARGE SCALE GENOMIC DNA]</scope>
    <source>
        <strain evidence="3">RS</strain>
    </source>
</reference>
<dbReference type="Proteomes" id="UP000001261">
    <property type="component" value="Unassembled WGS sequence"/>
</dbReference>
<sequence>MIAVPREGRGFRLGDGALREYFAAKRRRRRANGRRTRHGRRRSARCHDSGDGAATPRRVVRSPITRFMPIYQNTNSKIIKLNYKKKKAPEN</sequence>
<organism evidence="2 3">
    <name type="scientific">Coccidioides immitis (strain RS)</name>
    <name type="common">Valley fever fungus</name>
    <dbReference type="NCBI Taxonomy" id="246410"/>
    <lineage>
        <taxon>Eukaryota</taxon>
        <taxon>Fungi</taxon>
        <taxon>Dikarya</taxon>
        <taxon>Ascomycota</taxon>
        <taxon>Pezizomycotina</taxon>
        <taxon>Eurotiomycetes</taxon>
        <taxon>Eurotiomycetidae</taxon>
        <taxon>Onygenales</taxon>
        <taxon>Onygenaceae</taxon>
        <taxon>Coccidioides</taxon>
    </lineage>
</organism>
<dbReference type="AlphaFoldDB" id="J3KHK1"/>
<reference evidence="3" key="2">
    <citation type="journal article" date="2010" name="Genome Res.">
        <title>Population genomic sequencing of Coccidioides fungi reveals recent hybridization and transposon control.</title>
        <authorList>
            <person name="Neafsey D.E."/>
            <person name="Barker B.M."/>
            <person name="Sharpton T.J."/>
            <person name="Stajich J.E."/>
            <person name="Park D.J."/>
            <person name="Whiston E."/>
            <person name="Hung C.-Y."/>
            <person name="McMahan C."/>
            <person name="White J."/>
            <person name="Sykes S."/>
            <person name="Heiman D."/>
            <person name="Young S."/>
            <person name="Zeng Q."/>
            <person name="Abouelleil A."/>
            <person name="Aftuck L."/>
            <person name="Bessette D."/>
            <person name="Brown A."/>
            <person name="FitzGerald M."/>
            <person name="Lui A."/>
            <person name="Macdonald J.P."/>
            <person name="Priest M."/>
            <person name="Orbach M.J."/>
            <person name="Galgiani J.N."/>
            <person name="Kirkland T.N."/>
            <person name="Cole G.T."/>
            <person name="Birren B.W."/>
            <person name="Henn M.R."/>
            <person name="Taylor J.W."/>
            <person name="Rounsley S.D."/>
        </authorList>
    </citation>
    <scope>GENOME REANNOTATION</scope>
    <source>
        <strain evidence="3">RS</strain>
    </source>
</reference>
<gene>
    <name evidence="2" type="ORF">CIMG_00708</name>
</gene>
<proteinExistence type="predicted"/>
<dbReference type="GeneID" id="4566026"/>
<feature type="compositionally biased region" description="Basic residues" evidence="1">
    <location>
        <begin position="27"/>
        <end position="44"/>
    </location>
</feature>
<dbReference type="RefSeq" id="XP_001246937.2">
    <property type="nucleotide sequence ID" value="XM_001246936.2"/>
</dbReference>